<dbReference type="Proteomes" id="UP001221217">
    <property type="component" value="Unassembled WGS sequence"/>
</dbReference>
<dbReference type="InterPro" id="IPR023353">
    <property type="entry name" value="LemA-like_dom_sf"/>
</dbReference>
<sequence length="184" mass="20930">MSIGLIIIIVAVIAIAGFFVSTYNGFIRLRNKVEEAFATMDAYLKKRWDLIPNLVETVKGYAKHEQDTLEKVIQARNLAMNSSSMSELQSNENTLAAGLKSIFALSEAYPDLKANQNFVNLQNQLQSVENDILQSRKYYNAVVKSFNTKRELFPASIIAGMMNLEKKEYFEIDDEERENVKVSF</sequence>
<keyword evidence="4 6" id="KW-1133">Transmembrane helix</keyword>
<gene>
    <name evidence="7" type="ORF">PQJ61_16235</name>
</gene>
<feature type="transmembrane region" description="Helical" evidence="6">
    <location>
        <begin position="6"/>
        <end position="26"/>
    </location>
</feature>
<evidence type="ECO:0000256" key="3">
    <source>
        <dbReference type="ARBA" id="ARBA00022692"/>
    </source>
</evidence>
<name>A0AAJ1IHZ1_9SPIO</name>
<evidence type="ECO:0000256" key="2">
    <source>
        <dbReference type="ARBA" id="ARBA00008854"/>
    </source>
</evidence>
<evidence type="ECO:0000313" key="7">
    <source>
        <dbReference type="EMBL" id="MDC7228312.1"/>
    </source>
</evidence>
<evidence type="ECO:0000256" key="1">
    <source>
        <dbReference type="ARBA" id="ARBA00004167"/>
    </source>
</evidence>
<evidence type="ECO:0000256" key="6">
    <source>
        <dbReference type="SAM" id="Phobius"/>
    </source>
</evidence>
<dbReference type="PANTHER" id="PTHR34478:SF1">
    <property type="entry name" value="PROTEIN LEMA"/>
    <property type="match status" value="1"/>
</dbReference>
<dbReference type="GO" id="GO:0016020">
    <property type="term" value="C:membrane"/>
    <property type="evidence" value="ECO:0007669"/>
    <property type="project" value="UniProtKB-SubCell"/>
</dbReference>
<protein>
    <submittedName>
        <fullName evidence="7">LemA family protein</fullName>
    </submittedName>
</protein>
<keyword evidence="5 6" id="KW-0472">Membrane</keyword>
<comment type="similarity">
    <text evidence="2">Belongs to the LemA family.</text>
</comment>
<dbReference type="EMBL" id="JAQQAL010000044">
    <property type="protein sequence ID" value="MDC7228312.1"/>
    <property type="molecule type" value="Genomic_DNA"/>
</dbReference>
<dbReference type="AlphaFoldDB" id="A0AAJ1IHZ1"/>
<dbReference type="SUPFAM" id="SSF140478">
    <property type="entry name" value="LemA-like"/>
    <property type="match status" value="1"/>
</dbReference>
<comment type="caution">
    <text evidence="7">The sequence shown here is derived from an EMBL/GenBank/DDBJ whole genome shotgun (WGS) entry which is preliminary data.</text>
</comment>
<dbReference type="PANTHER" id="PTHR34478">
    <property type="entry name" value="PROTEIN LEMA"/>
    <property type="match status" value="1"/>
</dbReference>
<evidence type="ECO:0000313" key="8">
    <source>
        <dbReference type="Proteomes" id="UP001221217"/>
    </source>
</evidence>
<keyword evidence="3 6" id="KW-0812">Transmembrane</keyword>
<evidence type="ECO:0000256" key="5">
    <source>
        <dbReference type="ARBA" id="ARBA00023136"/>
    </source>
</evidence>
<dbReference type="Pfam" id="PF04011">
    <property type="entry name" value="LemA"/>
    <property type="match status" value="1"/>
</dbReference>
<accession>A0AAJ1IHZ1</accession>
<reference evidence="7 8" key="1">
    <citation type="submission" date="2022-12" db="EMBL/GenBank/DDBJ databases">
        <title>Metagenome assembled genome from gulf of manar.</title>
        <authorList>
            <person name="Kohli P."/>
            <person name="Pk S."/>
            <person name="Venkata Ramana C."/>
            <person name="Sasikala C."/>
        </authorList>
    </citation>
    <scope>NUCLEOTIDE SEQUENCE [LARGE SCALE GENOMIC DNA]</scope>
    <source>
        <strain evidence="7">JB008</strain>
    </source>
</reference>
<comment type="subcellular location">
    <subcellularLocation>
        <location evidence="1">Membrane</location>
        <topology evidence="1">Single-pass membrane protein</topology>
    </subcellularLocation>
</comment>
<dbReference type="Gene3D" id="1.20.1440.20">
    <property type="entry name" value="LemA-like domain"/>
    <property type="match status" value="1"/>
</dbReference>
<proteinExistence type="inferred from homology"/>
<evidence type="ECO:0000256" key="4">
    <source>
        <dbReference type="ARBA" id="ARBA00022989"/>
    </source>
</evidence>
<organism evidence="7 8">
    <name type="scientific">Candidatus Thalassospirochaeta sargassi</name>
    <dbReference type="NCBI Taxonomy" id="3119039"/>
    <lineage>
        <taxon>Bacteria</taxon>
        <taxon>Pseudomonadati</taxon>
        <taxon>Spirochaetota</taxon>
        <taxon>Spirochaetia</taxon>
        <taxon>Spirochaetales</taxon>
        <taxon>Spirochaetaceae</taxon>
        <taxon>Candidatus Thalassospirochaeta</taxon>
    </lineage>
</organism>
<dbReference type="InterPro" id="IPR007156">
    <property type="entry name" value="MamQ_LemA"/>
</dbReference>